<accession>M8AE28</accession>
<dbReference type="STRING" id="4572.M8AE28"/>
<reference evidence="1" key="1">
    <citation type="journal article" date="2013" name="Nature">
        <title>Draft genome of the wheat A-genome progenitor Triticum urartu.</title>
        <authorList>
            <person name="Ling H.Q."/>
            <person name="Zhao S."/>
            <person name="Liu D."/>
            <person name="Wang J."/>
            <person name="Sun H."/>
            <person name="Zhang C."/>
            <person name="Fan H."/>
            <person name="Li D."/>
            <person name="Dong L."/>
            <person name="Tao Y."/>
            <person name="Gao C."/>
            <person name="Wu H."/>
            <person name="Li Y."/>
            <person name="Cui Y."/>
            <person name="Guo X."/>
            <person name="Zheng S."/>
            <person name="Wang B."/>
            <person name="Yu K."/>
            <person name="Liang Q."/>
            <person name="Yang W."/>
            <person name="Lou X."/>
            <person name="Chen J."/>
            <person name="Feng M."/>
            <person name="Jian J."/>
            <person name="Zhang X."/>
            <person name="Luo G."/>
            <person name="Jiang Y."/>
            <person name="Liu J."/>
            <person name="Wang Z."/>
            <person name="Sha Y."/>
            <person name="Zhang B."/>
            <person name="Wu H."/>
            <person name="Tang D."/>
            <person name="Shen Q."/>
            <person name="Xue P."/>
            <person name="Zou S."/>
            <person name="Wang X."/>
            <person name="Liu X."/>
            <person name="Wang F."/>
            <person name="Yang Y."/>
            <person name="An X."/>
            <person name="Dong Z."/>
            <person name="Zhang K."/>
            <person name="Zhang X."/>
            <person name="Luo M.C."/>
            <person name="Dvorak J."/>
            <person name="Tong Y."/>
            <person name="Wang J."/>
            <person name="Yang H."/>
            <person name="Li Z."/>
            <person name="Wang D."/>
            <person name="Zhang A."/>
            <person name="Wang J."/>
        </authorList>
    </citation>
    <scope>NUCLEOTIDE SEQUENCE</scope>
</reference>
<evidence type="ECO:0000313" key="1">
    <source>
        <dbReference type="EMBL" id="EMS58874.1"/>
    </source>
</evidence>
<gene>
    <name evidence="1" type="ORF">TRIUR3_12572</name>
</gene>
<sequence length="478" mass="53543">MASAWPPIFKHWIQSLLQDFGDELLEEIVICLPTPAVLAPASTACPRFRGIIIECSFLRCFNKTPSTPAPRTRRRQRWLQLSQAPYSSAPVARALADAADFTYSFVPKPSDGSSWCPCDASSLRAARLGKSSQTSWSDFTYSFVPKHGEGHVWVPCDARDGRVLLEDGQIWEAFRHLAVCDPLFRRYAQLPPVPWNLALQEKGTVRTKYLLMPVAEGEDETLFKVICLANYNTKLVAFLFSSVTGEWCIAATISWSSLGSQMWQHFRGCEYRGASCFDCARGSYYSASTFNDKLLVLDTRKMEFCTVDDRTGYHINLRCLPGQHEDVLDIYVPSRCRPGQSRSLPRIVVGREGALEMFSLVGDHTPNGSFHLYHTSQQNNGQSSKEWQLENIIPLPGKYDYFTVGAAEGFLFLGATTEDQLDIVEGDPMSLLTTEWNVDYFALDVKTSELTKVIVAHAVFSVRVSVLLGAFLESGKQH</sequence>
<organism evidence="1">
    <name type="scientific">Triticum urartu</name>
    <name type="common">Red wild einkorn</name>
    <name type="synonym">Crithodium urartu</name>
    <dbReference type="NCBI Taxonomy" id="4572"/>
    <lineage>
        <taxon>Eukaryota</taxon>
        <taxon>Viridiplantae</taxon>
        <taxon>Streptophyta</taxon>
        <taxon>Embryophyta</taxon>
        <taxon>Tracheophyta</taxon>
        <taxon>Spermatophyta</taxon>
        <taxon>Magnoliopsida</taxon>
        <taxon>Liliopsida</taxon>
        <taxon>Poales</taxon>
        <taxon>Poaceae</taxon>
        <taxon>BOP clade</taxon>
        <taxon>Pooideae</taxon>
        <taxon>Triticodae</taxon>
        <taxon>Triticeae</taxon>
        <taxon>Triticinae</taxon>
        <taxon>Triticum</taxon>
    </lineage>
</organism>
<dbReference type="AlphaFoldDB" id="M8AE28"/>
<dbReference type="PANTHER" id="PTHR31264:SF19">
    <property type="entry name" value="F-BOX DOMAIN-CONTAINING PROTEIN"/>
    <property type="match status" value="1"/>
</dbReference>
<evidence type="ECO:0008006" key="2">
    <source>
        <dbReference type="Google" id="ProtNLM"/>
    </source>
</evidence>
<dbReference type="PANTHER" id="PTHR31264">
    <property type="entry name" value="OS07G0554500 PROTEIN-RELATED"/>
    <property type="match status" value="1"/>
</dbReference>
<dbReference type="EMBL" id="KD127620">
    <property type="protein sequence ID" value="EMS58874.1"/>
    <property type="molecule type" value="Genomic_DNA"/>
</dbReference>
<proteinExistence type="predicted"/>
<dbReference type="OMA" id="HINLRCL"/>
<name>M8AE28_TRIUA</name>
<protein>
    <recommendedName>
        <fullName evidence="2">F-box domain-containing protein</fullName>
    </recommendedName>
</protein>